<gene>
    <name evidence="2" type="ORF">EYF80_043348</name>
</gene>
<dbReference type="EMBL" id="SRLO01000788">
    <property type="protein sequence ID" value="TNN46432.1"/>
    <property type="molecule type" value="Genomic_DNA"/>
</dbReference>
<dbReference type="AlphaFoldDB" id="A0A4Z2G1N1"/>
<reference evidence="2 3" key="1">
    <citation type="submission" date="2019-03" db="EMBL/GenBank/DDBJ databases">
        <title>First draft genome of Liparis tanakae, snailfish: a comprehensive survey of snailfish specific genes.</title>
        <authorList>
            <person name="Kim W."/>
            <person name="Song I."/>
            <person name="Jeong J.-H."/>
            <person name="Kim D."/>
            <person name="Kim S."/>
            <person name="Ryu S."/>
            <person name="Song J.Y."/>
            <person name="Lee S.K."/>
        </authorList>
    </citation>
    <scope>NUCLEOTIDE SEQUENCE [LARGE SCALE GENOMIC DNA]</scope>
    <source>
        <tissue evidence="2">Muscle</tissue>
    </source>
</reference>
<sequence length="105" mass="11460">MRRSKRKRKSVRKSIRKRKIKRKGKSMSVKKSRSSSSSSPGPCQLCGAVGLIALRSVSSGSHDLEEASGGLAQQRRAKGSGKVSRGHRRSPEVTQLTSPNYLNVL</sequence>
<feature type="region of interest" description="Disordered" evidence="1">
    <location>
        <begin position="62"/>
        <end position="105"/>
    </location>
</feature>
<feature type="compositionally biased region" description="Basic residues" evidence="1">
    <location>
        <begin position="1"/>
        <end position="33"/>
    </location>
</feature>
<comment type="caution">
    <text evidence="2">The sequence shown here is derived from an EMBL/GenBank/DDBJ whole genome shotgun (WGS) entry which is preliminary data.</text>
</comment>
<proteinExistence type="predicted"/>
<organism evidence="2 3">
    <name type="scientific">Liparis tanakae</name>
    <name type="common">Tanaka's snailfish</name>
    <dbReference type="NCBI Taxonomy" id="230148"/>
    <lineage>
        <taxon>Eukaryota</taxon>
        <taxon>Metazoa</taxon>
        <taxon>Chordata</taxon>
        <taxon>Craniata</taxon>
        <taxon>Vertebrata</taxon>
        <taxon>Euteleostomi</taxon>
        <taxon>Actinopterygii</taxon>
        <taxon>Neopterygii</taxon>
        <taxon>Teleostei</taxon>
        <taxon>Neoteleostei</taxon>
        <taxon>Acanthomorphata</taxon>
        <taxon>Eupercaria</taxon>
        <taxon>Perciformes</taxon>
        <taxon>Cottioidei</taxon>
        <taxon>Cottales</taxon>
        <taxon>Liparidae</taxon>
        <taxon>Liparis</taxon>
    </lineage>
</organism>
<feature type="compositionally biased region" description="Basic residues" evidence="1">
    <location>
        <begin position="75"/>
        <end position="88"/>
    </location>
</feature>
<feature type="compositionally biased region" description="Polar residues" evidence="1">
    <location>
        <begin position="92"/>
        <end position="105"/>
    </location>
</feature>
<dbReference type="Proteomes" id="UP000314294">
    <property type="component" value="Unassembled WGS sequence"/>
</dbReference>
<accession>A0A4Z2G1N1</accession>
<feature type="region of interest" description="Disordered" evidence="1">
    <location>
        <begin position="1"/>
        <end position="43"/>
    </location>
</feature>
<evidence type="ECO:0000313" key="2">
    <source>
        <dbReference type="EMBL" id="TNN46432.1"/>
    </source>
</evidence>
<protein>
    <submittedName>
        <fullName evidence="2">Uncharacterized protein</fullName>
    </submittedName>
</protein>
<name>A0A4Z2G1N1_9TELE</name>
<evidence type="ECO:0000256" key="1">
    <source>
        <dbReference type="SAM" id="MobiDB-lite"/>
    </source>
</evidence>
<keyword evidence="3" id="KW-1185">Reference proteome</keyword>
<evidence type="ECO:0000313" key="3">
    <source>
        <dbReference type="Proteomes" id="UP000314294"/>
    </source>
</evidence>